<dbReference type="GO" id="GO:0005886">
    <property type="term" value="C:plasma membrane"/>
    <property type="evidence" value="ECO:0007669"/>
    <property type="project" value="TreeGrafter"/>
</dbReference>
<evidence type="ECO:0000313" key="5">
    <source>
        <dbReference type="EMBL" id="RZF45436.1"/>
    </source>
</evidence>
<gene>
    <name evidence="5" type="ORF">LSTR_LSTR015784</name>
</gene>
<dbReference type="InterPro" id="IPR050958">
    <property type="entry name" value="Cell_Adh-Cytoskel_Orgn"/>
</dbReference>
<dbReference type="InParanoid" id="A0A482XHP1"/>
<evidence type="ECO:0000256" key="1">
    <source>
        <dbReference type="ARBA" id="ARBA00022729"/>
    </source>
</evidence>
<feature type="non-terminal residue" evidence="5">
    <location>
        <position position="157"/>
    </location>
</feature>
<keyword evidence="6" id="KW-1185">Reference proteome</keyword>
<dbReference type="InterPro" id="IPR003599">
    <property type="entry name" value="Ig_sub"/>
</dbReference>
<dbReference type="PROSITE" id="PS50092">
    <property type="entry name" value="TSP1"/>
    <property type="match status" value="1"/>
</dbReference>
<dbReference type="PANTHER" id="PTHR45080">
    <property type="entry name" value="CONTACTIN 5"/>
    <property type="match status" value="1"/>
</dbReference>
<dbReference type="Pfam" id="PF07679">
    <property type="entry name" value="I-set"/>
    <property type="match status" value="1"/>
</dbReference>
<keyword evidence="1" id="KW-0732">Signal</keyword>
<accession>A0A482XHP1</accession>
<dbReference type="Pfam" id="PF00090">
    <property type="entry name" value="TSP_1"/>
    <property type="match status" value="1"/>
</dbReference>
<evidence type="ECO:0000259" key="4">
    <source>
        <dbReference type="PROSITE" id="PS50835"/>
    </source>
</evidence>
<evidence type="ECO:0000256" key="3">
    <source>
        <dbReference type="ARBA" id="ARBA00023319"/>
    </source>
</evidence>
<dbReference type="Gene3D" id="2.60.40.10">
    <property type="entry name" value="Immunoglobulins"/>
    <property type="match status" value="1"/>
</dbReference>
<dbReference type="SUPFAM" id="SSF48726">
    <property type="entry name" value="Immunoglobulin"/>
    <property type="match status" value="1"/>
</dbReference>
<evidence type="ECO:0000256" key="2">
    <source>
        <dbReference type="ARBA" id="ARBA00023157"/>
    </source>
</evidence>
<dbReference type="SMART" id="SM00409">
    <property type="entry name" value="IG"/>
    <property type="match status" value="1"/>
</dbReference>
<dbReference type="SMR" id="A0A482XHP1"/>
<dbReference type="InterPro" id="IPR000884">
    <property type="entry name" value="TSP1_rpt"/>
</dbReference>
<dbReference type="SMART" id="SM00408">
    <property type="entry name" value="IGc2"/>
    <property type="match status" value="1"/>
</dbReference>
<dbReference type="PANTHER" id="PTHR45080:SF8">
    <property type="entry name" value="IG-LIKE DOMAIN-CONTAINING PROTEIN"/>
    <property type="match status" value="1"/>
</dbReference>
<organism evidence="5 6">
    <name type="scientific">Laodelphax striatellus</name>
    <name type="common">Small brown planthopper</name>
    <name type="synonym">Delphax striatella</name>
    <dbReference type="NCBI Taxonomy" id="195883"/>
    <lineage>
        <taxon>Eukaryota</taxon>
        <taxon>Metazoa</taxon>
        <taxon>Ecdysozoa</taxon>
        <taxon>Arthropoda</taxon>
        <taxon>Hexapoda</taxon>
        <taxon>Insecta</taxon>
        <taxon>Pterygota</taxon>
        <taxon>Neoptera</taxon>
        <taxon>Paraneoptera</taxon>
        <taxon>Hemiptera</taxon>
        <taxon>Auchenorrhyncha</taxon>
        <taxon>Fulgoroidea</taxon>
        <taxon>Delphacidae</taxon>
        <taxon>Criomorphinae</taxon>
        <taxon>Laodelphax</taxon>
    </lineage>
</organism>
<dbReference type="AlphaFoldDB" id="A0A482XHP1"/>
<feature type="domain" description="Ig-like" evidence="4">
    <location>
        <begin position="1"/>
        <end position="88"/>
    </location>
</feature>
<reference evidence="5 6" key="1">
    <citation type="journal article" date="2017" name="Gigascience">
        <title>Genome sequence of the small brown planthopper, Laodelphax striatellus.</title>
        <authorList>
            <person name="Zhu J."/>
            <person name="Jiang F."/>
            <person name="Wang X."/>
            <person name="Yang P."/>
            <person name="Bao Y."/>
            <person name="Zhao W."/>
            <person name="Wang W."/>
            <person name="Lu H."/>
            <person name="Wang Q."/>
            <person name="Cui N."/>
            <person name="Li J."/>
            <person name="Chen X."/>
            <person name="Luo L."/>
            <person name="Yu J."/>
            <person name="Kang L."/>
            <person name="Cui F."/>
        </authorList>
    </citation>
    <scope>NUCLEOTIDE SEQUENCE [LARGE SCALE GENOMIC DNA]</scope>
    <source>
        <strain evidence="5">Lst14</strain>
    </source>
</reference>
<dbReference type="InterPro" id="IPR036383">
    <property type="entry name" value="TSP1_rpt_sf"/>
</dbReference>
<dbReference type="EMBL" id="QKKF02009145">
    <property type="protein sequence ID" value="RZF45436.1"/>
    <property type="molecule type" value="Genomic_DNA"/>
</dbReference>
<dbReference type="Proteomes" id="UP000291343">
    <property type="component" value="Unassembled WGS sequence"/>
</dbReference>
<dbReference type="OrthoDB" id="5985519at2759"/>
<dbReference type="InterPro" id="IPR013098">
    <property type="entry name" value="Ig_I-set"/>
</dbReference>
<dbReference type="SUPFAM" id="SSF82895">
    <property type="entry name" value="TSP-1 type 1 repeat"/>
    <property type="match status" value="1"/>
</dbReference>
<keyword evidence="2" id="KW-1015">Disulfide bond</keyword>
<keyword evidence="3" id="KW-0393">Immunoglobulin domain</keyword>
<sequence>ASSLSVPNLLVKLHHRVTIKCPLAGSPSPNITWFKNGEKISRGSDNNFEISPDERELQIIHAVTSDAGEYRCVAQNQAGLTELSFELSVVVPLEWGDWSQWEACSSSCGGGEQRRDRSCGQGKNIDLLSQMKLVILDKSSCLGDAVQTRKCNQFPCL</sequence>
<dbReference type="FunFam" id="2.60.40.10:FF:000503">
    <property type="entry name" value="Hemicentin 1"/>
    <property type="match status" value="1"/>
</dbReference>
<dbReference type="STRING" id="195883.A0A482XHP1"/>
<dbReference type="InterPro" id="IPR013783">
    <property type="entry name" value="Ig-like_fold"/>
</dbReference>
<comment type="caution">
    <text evidence="5">The sequence shown here is derived from an EMBL/GenBank/DDBJ whole genome shotgun (WGS) entry which is preliminary data.</text>
</comment>
<dbReference type="InterPro" id="IPR003598">
    <property type="entry name" value="Ig_sub2"/>
</dbReference>
<dbReference type="SMART" id="SM00209">
    <property type="entry name" value="TSP1"/>
    <property type="match status" value="1"/>
</dbReference>
<dbReference type="InterPro" id="IPR007110">
    <property type="entry name" value="Ig-like_dom"/>
</dbReference>
<dbReference type="InterPro" id="IPR036179">
    <property type="entry name" value="Ig-like_dom_sf"/>
</dbReference>
<protein>
    <recommendedName>
        <fullName evidence="4">Ig-like domain-containing protein</fullName>
    </recommendedName>
</protein>
<proteinExistence type="predicted"/>
<feature type="non-terminal residue" evidence="5">
    <location>
        <position position="1"/>
    </location>
</feature>
<dbReference type="Gene3D" id="2.20.100.10">
    <property type="entry name" value="Thrombospondin type-1 (TSP1) repeat"/>
    <property type="match status" value="1"/>
</dbReference>
<dbReference type="PROSITE" id="PS50835">
    <property type="entry name" value="IG_LIKE"/>
    <property type="match status" value="1"/>
</dbReference>
<name>A0A482XHP1_LAOST</name>
<evidence type="ECO:0000313" key="6">
    <source>
        <dbReference type="Proteomes" id="UP000291343"/>
    </source>
</evidence>
<dbReference type="GO" id="GO:0007156">
    <property type="term" value="P:homophilic cell adhesion via plasma membrane adhesion molecules"/>
    <property type="evidence" value="ECO:0007669"/>
    <property type="project" value="TreeGrafter"/>
</dbReference>